<protein>
    <submittedName>
        <fullName evidence="1">Uncharacterized protein</fullName>
    </submittedName>
</protein>
<sequence>MPDRFKILFKRQNMKKHTIFGLALPVLLAVLALGGCSTDGDSNSRDSGILTISNMPTVTSASIYILDQNVTLTSVPQTILGGAVATATKPLPNSTESITLTEGLLPPQRFTATGDYSILIVTINPVFTVYKNNVHFDNGCLSISWNKLFEFGKGGTLSVADVPVNTISLFAYLTAQSISYEDKDNISNIITNPAAAGTGVISVESATVDLKTLSETLGFDKTGSYTVILSTGGVPSLFRNDVEFVDGSASISWNDLWDIGNYQYIVSVKDCANIEALTAFLKSAPPNTSSTPYKINISAGSLSDLIKDGDWLGGILSALNGHYISLDLGGVAGTAIPDSTSRPADDKIKSITLPAGITSIGANVLVNLTGLTGLTVNVVNPPVLAGSLGSGLTPSIYVPSASVVAYQNAETWKNYTIVAISSILP</sequence>
<reference evidence="2" key="1">
    <citation type="submission" date="2009-12" db="EMBL/GenBank/DDBJ databases">
        <title>Complete sequence of Treponema azotonutricium strain ZAS-9.</title>
        <authorList>
            <person name="Tetu S.G."/>
            <person name="Matson E."/>
            <person name="Ren Q."/>
            <person name="Seshadri R."/>
            <person name="Elbourne L."/>
            <person name="Hassan K.A."/>
            <person name="Durkin A."/>
            <person name="Radune D."/>
            <person name="Mohamoud Y."/>
            <person name="Shay R."/>
            <person name="Jin S."/>
            <person name="Zhang X."/>
            <person name="Lucey K."/>
            <person name="Ballor N.R."/>
            <person name="Ottesen E."/>
            <person name="Rosenthal R."/>
            <person name="Allen A."/>
            <person name="Leadbetter J.R."/>
            <person name="Paulsen I.T."/>
        </authorList>
    </citation>
    <scope>NUCLEOTIDE SEQUENCE [LARGE SCALE GENOMIC DNA]</scope>
    <source>
        <strain evidence="2">ATCC BAA-888 / DSM 13862 / ZAS-9</strain>
    </source>
</reference>
<proteinExistence type="predicted"/>
<accession>F5YDY6</accession>
<dbReference type="AlphaFoldDB" id="F5YDY6"/>
<dbReference type="EMBL" id="CP001841">
    <property type="protein sequence ID" value="AEF83406.1"/>
    <property type="molecule type" value="Genomic_DNA"/>
</dbReference>
<dbReference type="eggNOG" id="ENOG5032BAF">
    <property type="taxonomic scope" value="Bacteria"/>
</dbReference>
<dbReference type="Gene3D" id="3.40.50.12480">
    <property type="match status" value="1"/>
</dbReference>
<dbReference type="InParanoid" id="F5YDY6"/>
<gene>
    <name evidence="1" type="ordered locus">TREAZ_1569</name>
</gene>
<keyword evidence="2" id="KW-1185">Reference proteome</keyword>
<dbReference type="KEGG" id="taz:TREAZ_1569"/>
<evidence type="ECO:0000313" key="1">
    <source>
        <dbReference type="EMBL" id="AEF83406.1"/>
    </source>
</evidence>
<dbReference type="Proteomes" id="UP000009222">
    <property type="component" value="Chromosome"/>
</dbReference>
<dbReference type="HOGENOM" id="CLU_645481_0_0_12"/>
<name>F5YDY6_LEAAZ</name>
<reference evidence="1 2" key="2">
    <citation type="journal article" date="2011" name="ISME J.">
        <title>RNA-seq reveals cooperative metabolic interactions between two termite-gut spirochete species in co-culture.</title>
        <authorList>
            <person name="Rosenthal A.Z."/>
            <person name="Matson E.G."/>
            <person name="Eldar A."/>
            <person name="Leadbetter J.R."/>
        </authorList>
    </citation>
    <scope>NUCLEOTIDE SEQUENCE [LARGE SCALE GENOMIC DNA]</scope>
    <source>
        <strain evidence="2">ATCC BAA-888 / DSM 13862 / ZAS-9</strain>
    </source>
</reference>
<evidence type="ECO:0000313" key="2">
    <source>
        <dbReference type="Proteomes" id="UP000009222"/>
    </source>
</evidence>
<organism evidence="1 2">
    <name type="scientific">Leadbettera azotonutricia (strain ATCC BAA-888 / DSM 13862 / ZAS-9)</name>
    <name type="common">Treponema azotonutricium</name>
    <dbReference type="NCBI Taxonomy" id="545695"/>
    <lineage>
        <taxon>Bacteria</taxon>
        <taxon>Pseudomonadati</taxon>
        <taxon>Spirochaetota</taxon>
        <taxon>Spirochaetia</taxon>
        <taxon>Spirochaetales</taxon>
        <taxon>Breznakiellaceae</taxon>
        <taxon>Leadbettera</taxon>
    </lineage>
</organism>
<dbReference type="STRING" id="545695.TREAZ_1569"/>